<dbReference type="Pfam" id="PF00583">
    <property type="entry name" value="Acetyltransf_1"/>
    <property type="match status" value="1"/>
</dbReference>
<dbReference type="PANTHER" id="PTHR42791">
    <property type="entry name" value="GNAT FAMILY ACETYLTRANSFERASE"/>
    <property type="match status" value="1"/>
</dbReference>
<protein>
    <recommendedName>
        <fullName evidence="1">N-acetyltransferase domain-containing protein</fullName>
    </recommendedName>
</protein>
<dbReference type="OrthoDB" id="410198at2759"/>
<evidence type="ECO:0000313" key="3">
    <source>
        <dbReference type="Proteomes" id="UP000190776"/>
    </source>
</evidence>
<dbReference type="STRING" id="420778.A0A1S8B9Y6"/>
<gene>
    <name evidence="2" type="ORF">BK809_0001475</name>
</gene>
<dbReference type="AlphaFoldDB" id="A0A1S8B9Y6"/>
<evidence type="ECO:0000259" key="1">
    <source>
        <dbReference type="PROSITE" id="PS51186"/>
    </source>
</evidence>
<sequence>MSTTTNDLTVLPMTEADIPLMTQLLHKAYYSPTGAGISGLLYHTPPSQRSLDATTAQRLHAFRTDPAAHFIKAVDTANTDGTIVAAARWDLHPHARSPSAVAAAAAIADDELIPEFRADVYRALFGPLRAAHAEVMGARPHAHLVALVTDPDEGRRGAGGALVRWGLERADERGLDAYLDASPMGEGLYRKSGFEVVRRVPFDLGEWGDREGGVVEHVVSFSPLSFLLHGRESRLGCFIVACFLVLMSVVQCMWRKPGPSPRKIVAA</sequence>
<dbReference type="InterPro" id="IPR052523">
    <property type="entry name" value="Trichothecene_AcTrans"/>
</dbReference>
<feature type="domain" description="N-acetyltransferase" evidence="1">
    <location>
        <begin position="8"/>
        <end position="225"/>
    </location>
</feature>
<reference evidence="2 3" key="1">
    <citation type="submission" date="2017-01" db="EMBL/GenBank/DDBJ databases">
        <title>Draft genome sequence of Diplodia seriata F98.1, a fungal species involved in grapevine trunk diseases.</title>
        <authorList>
            <person name="Robert-Siegwald G."/>
            <person name="Vallet J."/>
            <person name="Abou-Mansour E."/>
            <person name="Xu J."/>
            <person name="Rey P."/>
            <person name="Bertsch C."/>
            <person name="Rego C."/>
            <person name="Larignon P."/>
            <person name="Fontaine F."/>
            <person name="Lebrun M.-H."/>
        </authorList>
    </citation>
    <scope>NUCLEOTIDE SEQUENCE [LARGE SCALE GENOMIC DNA]</scope>
    <source>
        <strain evidence="2 3">F98.1</strain>
    </source>
</reference>
<dbReference type="CDD" id="cd04301">
    <property type="entry name" value="NAT_SF"/>
    <property type="match status" value="1"/>
</dbReference>
<evidence type="ECO:0000313" key="2">
    <source>
        <dbReference type="EMBL" id="OMP84091.1"/>
    </source>
</evidence>
<dbReference type="SUPFAM" id="SSF55729">
    <property type="entry name" value="Acyl-CoA N-acyltransferases (Nat)"/>
    <property type="match status" value="1"/>
</dbReference>
<name>A0A1S8B9Y6_9PEZI</name>
<dbReference type="EMBL" id="MSZU01000106">
    <property type="protein sequence ID" value="OMP84091.1"/>
    <property type="molecule type" value="Genomic_DNA"/>
</dbReference>
<dbReference type="PANTHER" id="PTHR42791:SF14">
    <property type="entry name" value="N-ACETYLTRANSFERASE DOMAIN-CONTAINING PROTEIN"/>
    <property type="match status" value="1"/>
</dbReference>
<proteinExistence type="predicted"/>
<dbReference type="PROSITE" id="PS51186">
    <property type="entry name" value="GNAT"/>
    <property type="match status" value="1"/>
</dbReference>
<organism evidence="2 3">
    <name type="scientific">Diplodia seriata</name>
    <dbReference type="NCBI Taxonomy" id="420778"/>
    <lineage>
        <taxon>Eukaryota</taxon>
        <taxon>Fungi</taxon>
        <taxon>Dikarya</taxon>
        <taxon>Ascomycota</taxon>
        <taxon>Pezizomycotina</taxon>
        <taxon>Dothideomycetes</taxon>
        <taxon>Dothideomycetes incertae sedis</taxon>
        <taxon>Botryosphaeriales</taxon>
        <taxon>Botryosphaeriaceae</taxon>
        <taxon>Diplodia</taxon>
    </lineage>
</organism>
<dbReference type="InterPro" id="IPR000182">
    <property type="entry name" value="GNAT_dom"/>
</dbReference>
<dbReference type="InterPro" id="IPR016181">
    <property type="entry name" value="Acyl_CoA_acyltransferase"/>
</dbReference>
<dbReference type="Proteomes" id="UP000190776">
    <property type="component" value="Unassembled WGS sequence"/>
</dbReference>
<comment type="caution">
    <text evidence="2">The sequence shown here is derived from an EMBL/GenBank/DDBJ whole genome shotgun (WGS) entry which is preliminary data.</text>
</comment>
<dbReference type="Gene3D" id="3.40.630.30">
    <property type="match status" value="1"/>
</dbReference>
<dbReference type="GO" id="GO:0016747">
    <property type="term" value="F:acyltransferase activity, transferring groups other than amino-acyl groups"/>
    <property type="evidence" value="ECO:0007669"/>
    <property type="project" value="InterPro"/>
</dbReference>
<accession>A0A1S8B9Y6</accession>